<gene>
    <name evidence="1" type="ORF">FOZ60_002863</name>
</gene>
<evidence type="ECO:0000313" key="2">
    <source>
        <dbReference type="Proteomes" id="UP000541610"/>
    </source>
</evidence>
<sequence>MDMAVGSAFKDDGGALQSCLSARALAIYRIRLSLDHLTMFSIGICLLESSNMEGPVGFMSVYVVSVHIRPSRIARGLSPCLELSRDDLDVDQLADRIVLMRSPWQMPSDRM</sequence>
<dbReference type="AlphaFoldDB" id="A0A7J6NZ60"/>
<name>A0A7J6NZ60_PEROL</name>
<feature type="non-terminal residue" evidence="1">
    <location>
        <position position="1"/>
    </location>
</feature>
<proteinExistence type="predicted"/>
<dbReference type="EMBL" id="JABANP010000154">
    <property type="protein sequence ID" value="KAF4688331.1"/>
    <property type="molecule type" value="Genomic_DNA"/>
</dbReference>
<accession>A0A7J6NZ60</accession>
<evidence type="ECO:0000313" key="1">
    <source>
        <dbReference type="EMBL" id="KAF4688331.1"/>
    </source>
</evidence>
<organism evidence="1 2">
    <name type="scientific">Perkinsus olseni</name>
    <name type="common">Perkinsus atlanticus</name>
    <dbReference type="NCBI Taxonomy" id="32597"/>
    <lineage>
        <taxon>Eukaryota</taxon>
        <taxon>Sar</taxon>
        <taxon>Alveolata</taxon>
        <taxon>Perkinsozoa</taxon>
        <taxon>Perkinsea</taxon>
        <taxon>Perkinsida</taxon>
        <taxon>Perkinsidae</taxon>
        <taxon>Perkinsus</taxon>
    </lineage>
</organism>
<comment type="caution">
    <text evidence="1">The sequence shown here is derived from an EMBL/GenBank/DDBJ whole genome shotgun (WGS) entry which is preliminary data.</text>
</comment>
<dbReference type="Proteomes" id="UP000541610">
    <property type="component" value="Unassembled WGS sequence"/>
</dbReference>
<reference evidence="1 2" key="1">
    <citation type="submission" date="2020-04" db="EMBL/GenBank/DDBJ databases">
        <title>Perkinsus olseni comparative genomics.</title>
        <authorList>
            <person name="Bogema D.R."/>
        </authorList>
    </citation>
    <scope>NUCLEOTIDE SEQUENCE [LARGE SCALE GENOMIC DNA]</scope>
    <source>
        <strain evidence="1">00978-12</strain>
    </source>
</reference>
<protein>
    <submittedName>
        <fullName evidence="1">Uncharacterized protein</fullName>
    </submittedName>
</protein>